<dbReference type="EMBL" id="HBUE01166890">
    <property type="protein sequence ID" value="CAG6513057.1"/>
    <property type="molecule type" value="Transcribed_RNA"/>
</dbReference>
<dbReference type="AlphaFoldDB" id="A0A8D8GK40"/>
<organism evidence="1">
    <name type="scientific">Culex pipiens</name>
    <name type="common">House mosquito</name>
    <dbReference type="NCBI Taxonomy" id="7175"/>
    <lineage>
        <taxon>Eukaryota</taxon>
        <taxon>Metazoa</taxon>
        <taxon>Ecdysozoa</taxon>
        <taxon>Arthropoda</taxon>
        <taxon>Hexapoda</taxon>
        <taxon>Insecta</taxon>
        <taxon>Pterygota</taxon>
        <taxon>Neoptera</taxon>
        <taxon>Endopterygota</taxon>
        <taxon>Diptera</taxon>
        <taxon>Nematocera</taxon>
        <taxon>Culicoidea</taxon>
        <taxon>Culicidae</taxon>
        <taxon>Culicinae</taxon>
        <taxon>Culicini</taxon>
        <taxon>Culex</taxon>
        <taxon>Culex</taxon>
    </lineage>
</organism>
<evidence type="ECO:0000313" key="1">
    <source>
        <dbReference type="EMBL" id="CAG6513057.1"/>
    </source>
</evidence>
<protein>
    <submittedName>
        <fullName evidence="1">(northern house mosquito) hypothetical protein</fullName>
    </submittedName>
</protein>
<proteinExistence type="predicted"/>
<sequence>MPRSGPSRIWWPVWPPRMPTSRTMVGTTVATTATRATTLNTITITRHRTFRRCMAIFTRSNVTRPTRTVTTVTINRCLHRPHRHRRRRPPIRVTCSSSHPRLMSATEMPISH</sequence>
<dbReference type="EMBL" id="HBUE01272207">
    <property type="protein sequence ID" value="CAG6564524.1"/>
    <property type="molecule type" value="Transcribed_RNA"/>
</dbReference>
<reference evidence="1" key="1">
    <citation type="submission" date="2021-05" db="EMBL/GenBank/DDBJ databases">
        <authorList>
            <person name="Alioto T."/>
            <person name="Alioto T."/>
            <person name="Gomez Garrido J."/>
        </authorList>
    </citation>
    <scope>NUCLEOTIDE SEQUENCE</scope>
</reference>
<dbReference type="EMBL" id="HBUE01076386">
    <property type="protein sequence ID" value="CAG6475272.1"/>
    <property type="molecule type" value="Transcribed_RNA"/>
</dbReference>
<name>A0A8D8GK40_CULPI</name>
<accession>A0A8D8GK40</accession>